<dbReference type="Proteomes" id="UP001501509">
    <property type="component" value="Unassembled WGS sequence"/>
</dbReference>
<gene>
    <name evidence="3" type="ORF">GCM10010411_59450</name>
</gene>
<sequence length="162" mass="17015">MTILIAYDGSDDAKAAIGFAGRHLSRAPAVVLVVWEPLLVQLARSSIATPGAFVRDDTEAERQQREEAERFAADGAELARQAGLTEVTPRAEASTGPIWATIVDVADELDASLVVTGSRGLARARSVLLGSVSDRVLHHVKRPVLIVPHVTAEAGDTGDTGG</sequence>
<dbReference type="Gene3D" id="3.40.50.620">
    <property type="entry name" value="HUPs"/>
    <property type="match status" value="1"/>
</dbReference>
<dbReference type="InterPro" id="IPR006016">
    <property type="entry name" value="UspA"/>
</dbReference>
<dbReference type="PRINTS" id="PR01438">
    <property type="entry name" value="UNVRSLSTRESS"/>
</dbReference>
<dbReference type="Pfam" id="PF00582">
    <property type="entry name" value="Usp"/>
    <property type="match status" value="1"/>
</dbReference>
<organism evidence="3 4">
    <name type="scientific">Actinomadura fulvescens</name>
    <dbReference type="NCBI Taxonomy" id="46160"/>
    <lineage>
        <taxon>Bacteria</taxon>
        <taxon>Bacillati</taxon>
        <taxon>Actinomycetota</taxon>
        <taxon>Actinomycetes</taxon>
        <taxon>Streptosporangiales</taxon>
        <taxon>Thermomonosporaceae</taxon>
        <taxon>Actinomadura</taxon>
    </lineage>
</organism>
<dbReference type="SUPFAM" id="SSF52402">
    <property type="entry name" value="Adenine nucleotide alpha hydrolases-like"/>
    <property type="match status" value="1"/>
</dbReference>
<dbReference type="InterPro" id="IPR014729">
    <property type="entry name" value="Rossmann-like_a/b/a_fold"/>
</dbReference>
<reference evidence="3 4" key="1">
    <citation type="journal article" date="2019" name="Int. J. Syst. Evol. Microbiol.">
        <title>The Global Catalogue of Microorganisms (GCM) 10K type strain sequencing project: providing services to taxonomists for standard genome sequencing and annotation.</title>
        <authorList>
            <consortium name="The Broad Institute Genomics Platform"/>
            <consortium name="The Broad Institute Genome Sequencing Center for Infectious Disease"/>
            <person name="Wu L."/>
            <person name="Ma J."/>
        </authorList>
    </citation>
    <scope>NUCLEOTIDE SEQUENCE [LARGE SCALE GENOMIC DNA]</scope>
    <source>
        <strain evidence="3 4">JCM 6833</strain>
    </source>
</reference>
<protein>
    <recommendedName>
        <fullName evidence="2">UspA domain-containing protein</fullName>
    </recommendedName>
</protein>
<dbReference type="InterPro" id="IPR006015">
    <property type="entry name" value="Universal_stress_UspA"/>
</dbReference>
<dbReference type="CDD" id="cd23659">
    <property type="entry name" value="USP_At3g01520-like"/>
    <property type="match status" value="1"/>
</dbReference>
<comment type="caution">
    <text evidence="3">The sequence shown here is derived from an EMBL/GenBank/DDBJ whole genome shotgun (WGS) entry which is preliminary data.</text>
</comment>
<dbReference type="EMBL" id="BAAATD010000008">
    <property type="protein sequence ID" value="GAA2616450.1"/>
    <property type="molecule type" value="Genomic_DNA"/>
</dbReference>
<dbReference type="RefSeq" id="WP_344545767.1">
    <property type="nucleotide sequence ID" value="NZ_BAAATD010000008.1"/>
</dbReference>
<comment type="similarity">
    <text evidence="1">Belongs to the universal stress protein A family.</text>
</comment>
<evidence type="ECO:0000313" key="4">
    <source>
        <dbReference type="Proteomes" id="UP001501509"/>
    </source>
</evidence>
<evidence type="ECO:0000313" key="3">
    <source>
        <dbReference type="EMBL" id="GAA2616450.1"/>
    </source>
</evidence>
<name>A0ABN3Q4Z5_9ACTN</name>
<evidence type="ECO:0000259" key="2">
    <source>
        <dbReference type="Pfam" id="PF00582"/>
    </source>
</evidence>
<feature type="domain" description="UspA" evidence="2">
    <location>
        <begin position="2"/>
        <end position="148"/>
    </location>
</feature>
<accession>A0ABN3Q4Z5</accession>
<keyword evidence="4" id="KW-1185">Reference proteome</keyword>
<proteinExistence type="inferred from homology"/>
<dbReference type="PANTHER" id="PTHR31964">
    <property type="entry name" value="ADENINE NUCLEOTIDE ALPHA HYDROLASES-LIKE SUPERFAMILY PROTEIN"/>
    <property type="match status" value="1"/>
</dbReference>
<dbReference type="PANTHER" id="PTHR31964:SF113">
    <property type="entry name" value="USPA DOMAIN-CONTAINING PROTEIN"/>
    <property type="match status" value="1"/>
</dbReference>
<evidence type="ECO:0000256" key="1">
    <source>
        <dbReference type="ARBA" id="ARBA00008791"/>
    </source>
</evidence>